<dbReference type="Gene3D" id="1.25.40.10">
    <property type="entry name" value="Tetratricopeptide repeat domain"/>
    <property type="match status" value="1"/>
</dbReference>
<dbReference type="InterPro" id="IPR051982">
    <property type="entry name" value="CiliaryAsmbly_MitoImport"/>
</dbReference>
<dbReference type="SUPFAM" id="SSF48452">
    <property type="entry name" value="TPR-like"/>
    <property type="match status" value="1"/>
</dbReference>
<sequence>MPGILSPVDIGLEIEVRMPRPMRKKRRPHKRAPPIWSFPPSIPRSPTTSTPELEALIAHMLLLRYEQDIARLFSVHVDAIARRLLPKILERLTLTAAGPGWCAVHARDEGVRDFFRGVLAMDLRQAGERVAPRSLEWSYTSLRHFALSNDIHICESGEHGLQSYRLLPHLSALQAYVKSLHYQPAPAFTPPAFKGDYSAMPFIERLRKILEPLGELAGEKGLGAGSDTEGRSIWEPFPPWIGWESKAELGYARMVDTLWSVAREFDPRGYGVVLKQKLSNWCDCGCSTEHLGEVCERTVREDLAQRLKAEGKEGLDTRHVHTHEHAHVHKDDGECGGTWMPRREKGKGKEWDGRGGGILGWGTTDEEDTWDKTLDLGGIEDSDDWEDQMTMGEQMEWRYLKAEREKELGNAAYKLGKYATAINYYLSADTIEPELPHYKLNAAQAYLQLADWLSAERLCTSCLKQHPCSVKALWRRAKARRMQGKHQGSARDLRTLLTVQPGNREAMEALEALRPALEKKDPHGALCPGCLGSCTHASTSAAASSLTLASDQTAGKREQDDVPFEMDEFDRTRLTLVTVPVSLVMPDTGMEESFAYPSWERYRVERLD</sequence>
<dbReference type="RefSeq" id="XP_040631692.1">
    <property type="nucleotide sequence ID" value="XM_040767966.1"/>
</dbReference>
<evidence type="ECO:0000256" key="6">
    <source>
        <dbReference type="SAM" id="MobiDB-lite"/>
    </source>
</evidence>
<feature type="repeat" description="TPR" evidence="5">
    <location>
        <begin position="402"/>
        <end position="435"/>
    </location>
</feature>
<dbReference type="InterPro" id="IPR011990">
    <property type="entry name" value="TPR-like_helical_dom_sf"/>
</dbReference>
<feature type="compositionally biased region" description="Basic and acidic residues" evidence="6">
    <location>
        <begin position="341"/>
        <end position="351"/>
    </location>
</feature>
<dbReference type="InterPro" id="IPR019734">
    <property type="entry name" value="TPR_rpt"/>
</dbReference>
<feature type="compositionally biased region" description="Basic and acidic residues" evidence="6">
    <location>
        <begin position="323"/>
        <end position="333"/>
    </location>
</feature>
<evidence type="ECO:0000256" key="2">
    <source>
        <dbReference type="ARBA" id="ARBA00022490"/>
    </source>
</evidence>
<dbReference type="PROSITE" id="PS50005">
    <property type="entry name" value="TPR"/>
    <property type="match status" value="1"/>
</dbReference>
<dbReference type="PANTHER" id="PTHR45984:SF1">
    <property type="entry name" value="SPAG1 AXONEMAL DYNEIN ASSEMBLY FACTOR"/>
    <property type="match status" value="1"/>
</dbReference>
<name>M5GG35_DACPD</name>
<dbReference type="Proteomes" id="UP000030653">
    <property type="component" value="Unassembled WGS sequence"/>
</dbReference>
<evidence type="ECO:0000313" key="7">
    <source>
        <dbReference type="EMBL" id="EJU04798.1"/>
    </source>
</evidence>
<feature type="region of interest" description="Disordered" evidence="6">
    <location>
        <begin position="323"/>
        <end position="351"/>
    </location>
</feature>
<reference evidence="7 8" key="1">
    <citation type="journal article" date="2012" name="Science">
        <title>The Paleozoic origin of enzymatic lignin decomposition reconstructed from 31 fungal genomes.</title>
        <authorList>
            <person name="Floudas D."/>
            <person name="Binder M."/>
            <person name="Riley R."/>
            <person name="Barry K."/>
            <person name="Blanchette R.A."/>
            <person name="Henrissat B."/>
            <person name="Martinez A.T."/>
            <person name="Otillar R."/>
            <person name="Spatafora J.W."/>
            <person name="Yadav J.S."/>
            <person name="Aerts A."/>
            <person name="Benoit I."/>
            <person name="Boyd A."/>
            <person name="Carlson A."/>
            <person name="Copeland A."/>
            <person name="Coutinho P.M."/>
            <person name="de Vries R.P."/>
            <person name="Ferreira P."/>
            <person name="Findley K."/>
            <person name="Foster B."/>
            <person name="Gaskell J."/>
            <person name="Glotzer D."/>
            <person name="Gorecki P."/>
            <person name="Heitman J."/>
            <person name="Hesse C."/>
            <person name="Hori C."/>
            <person name="Igarashi K."/>
            <person name="Jurgens J.A."/>
            <person name="Kallen N."/>
            <person name="Kersten P."/>
            <person name="Kohler A."/>
            <person name="Kuees U."/>
            <person name="Kumar T.K.A."/>
            <person name="Kuo A."/>
            <person name="LaButti K."/>
            <person name="Larrondo L.F."/>
            <person name="Lindquist E."/>
            <person name="Ling A."/>
            <person name="Lombard V."/>
            <person name="Lucas S."/>
            <person name="Lundell T."/>
            <person name="Martin R."/>
            <person name="McLaughlin D.J."/>
            <person name="Morgenstern I."/>
            <person name="Morin E."/>
            <person name="Murat C."/>
            <person name="Nagy L.G."/>
            <person name="Nolan M."/>
            <person name="Ohm R.A."/>
            <person name="Patyshakuliyeva A."/>
            <person name="Rokas A."/>
            <person name="Ruiz-Duenas F.J."/>
            <person name="Sabat G."/>
            <person name="Salamov A."/>
            <person name="Samejima M."/>
            <person name="Schmutz J."/>
            <person name="Slot J.C."/>
            <person name="St John F."/>
            <person name="Stenlid J."/>
            <person name="Sun H."/>
            <person name="Sun S."/>
            <person name="Syed K."/>
            <person name="Tsang A."/>
            <person name="Wiebenga A."/>
            <person name="Young D."/>
            <person name="Pisabarro A."/>
            <person name="Eastwood D.C."/>
            <person name="Martin F."/>
            <person name="Cullen D."/>
            <person name="Grigoriev I.V."/>
            <person name="Hibbett D.S."/>
        </authorList>
    </citation>
    <scope>NUCLEOTIDE SEQUENCE [LARGE SCALE GENOMIC DNA]</scope>
    <source>
        <strain evidence="7 8">DJM-731 SS1</strain>
    </source>
</reference>
<keyword evidence="4 5" id="KW-0802">TPR repeat</keyword>
<dbReference type="EMBL" id="JH795857">
    <property type="protein sequence ID" value="EJU04798.1"/>
    <property type="molecule type" value="Genomic_DNA"/>
</dbReference>
<dbReference type="SMART" id="SM00028">
    <property type="entry name" value="TPR"/>
    <property type="match status" value="3"/>
</dbReference>
<accession>M5GG35</accession>
<keyword evidence="8" id="KW-1185">Reference proteome</keyword>
<dbReference type="GO" id="GO:0006626">
    <property type="term" value="P:protein targeting to mitochondrion"/>
    <property type="evidence" value="ECO:0007669"/>
    <property type="project" value="TreeGrafter"/>
</dbReference>
<feature type="region of interest" description="Disordered" evidence="6">
    <location>
        <begin position="22"/>
        <end position="47"/>
    </location>
</feature>
<proteinExistence type="predicted"/>
<evidence type="ECO:0000256" key="1">
    <source>
        <dbReference type="ARBA" id="ARBA00004496"/>
    </source>
</evidence>
<keyword evidence="2" id="KW-0963">Cytoplasm</keyword>
<dbReference type="GO" id="GO:0031072">
    <property type="term" value="F:heat shock protein binding"/>
    <property type="evidence" value="ECO:0007669"/>
    <property type="project" value="TreeGrafter"/>
</dbReference>
<feature type="compositionally biased region" description="Basic residues" evidence="6">
    <location>
        <begin position="22"/>
        <end position="32"/>
    </location>
</feature>
<evidence type="ECO:0000256" key="5">
    <source>
        <dbReference type="PROSITE-ProRule" id="PRU00339"/>
    </source>
</evidence>
<keyword evidence="3" id="KW-0677">Repeat</keyword>
<dbReference type="GO" id="GO:0005739">
    <property type="term" value="C:mitochondrion"/>
    <property type="evidence" value="ECO:0007669"/>
    <property type="project" value="TreeGrafter"/>
</dbReference>
<dbReference type="OrthoDB" id="420195at2759"/>
<comment type="subcellular location">
    <subcellularLocation>
        <location evidence="1">Cytoplasm</location>
    </subcellularLocation>
</comment>
<evidence type="ECO:0000313" key="8">
    <source>
        <dbReference type="Proteomes" id="UP000030653"/>
    </source>
</evidence>
<dbReference type="OMA" id="LTTKWCD"/>
<dbReference type="GO" id="GO:0005829">
    <property type="term" value="C:cytosol"/>
    <property type="evidence" value="ECO:0007669"/>
    <property type="project" value="TreeGrafter"/>
</dbReference>
<protein>
    <submittedName>
        <fullName evidence="7">Uncharacterized protein</fullName>
    </submittedName>
</protein>
<dbReference type="HOGENOM" id="CLU_451306_0_0_1"/>
<dbReference type="PANTHER" id="PTHR45984">
    <property type="entry name" value="RNA (RNA) POLYMERASE II ASSOCIATED PROTEIN HOMOLOG"/>
    <property type="match status" value="1"/>
</dbReference>
<dbReference type="STRING" id="1858805.M5GG35"/>
<organism evidence="7 8">
    <name type="scientific">Dacryopinax primogenitus (strain DJM 731)</name>
    <name type="common">Brown rot fungus</name>
    <dbReference type="NCBI Taxonomy" id="1858805"/>
    <lineage>
        <taxon>Eukaryota</taxon>
        <taxon>Fungi</taxon>
        <taxon>Dikarya</taxon>
        <taxon>Basidiomycota</taxon>
        <taxon>Agaricomycotina</taxon>
        <taxon>Dacrymycetes</taxon>
        <taxon>Dacrymycetales</taxon>
        <taxon>Dacrymycetaceae</taxon>
        <taxon>Dacryopinax</taxon>
    </lineage>
</organism>
<evidence type="ECO:0000256" key="3">
    <source>
        <dbReference type="ARBA" id="ARBA00022737"/>
    </source>
</evidence>
<dbReference type="AlphaFoldDB" id="M5GG35"/>
<evidence type="ECO:0000256" key="4">
    <source>
        <dbReference type="ARBA" id="ARBA00022803"/>
    </source>
</evidence>
<gene>
    <name evidence="7" type="ORF">DACRYDRAFT_104671</name>
</gene>
<dbReference type="GeneID" id="63683028"/>